<dbReference type="InterPro" id="IPR004481">
    <property type="entry name" value="K/Na/Ca-exchanger"/>
</dbReference>
<dbReference type="EMBL" id="VDFV01000036">
    <property type="protein sequence ID" value="TNC65800.1"/>
    <property type="molecule type" value="Genomic_DNA"/>
</dbReference>
<feature type="domain" description="Sodium/calcium exchanger membrane region" evidence="6">
    <location>
        <begin position="5"/>
        <end position="143"/>
    </location>
</feature>
<evidence type="ECO:0000256" key="1">
    <source>
        <dbReference type="ARBA" id="ARBA00004141"/>
    </source>
</evidence>
<dbReference type="Proteomes" id="UP000305709">
    <property type="component" value="Unassembled WGS sequence"/>
</dbReference>
<feature type="transmembrane region" description="Helical" evidence="5">
    <location>
        <begin position="105"/>
        <end position="121"/>
    </location>
</feature>
<dbReference type="RefSeq" id="WP_139082949.1">
    <property type="nucleotide sequence ID" value="NZ_VDFV01000036.1"/>
</dbReference>
<feature type="transmembrane region" description="Helical" evidence="5">
    <location>
        <begin position="282"/>
        <end position="303"/>
    </location>
</feature>
<evidence type="ECO:0000256" key="3">
    <source>
        <dbReference type="ARBA" id="ARBA00022989"/>
    </source>
</evidence>
<accession>A0A5C4N651</accession>
<evidence type="ECO:0000313" key="7">
    <source>
        <dbReference type="EMBL" id="TNC65800.1"/>
    </source>
</evidence>
<gene>
    <name evidence="7" type="ORF">FHG71_17290</name>
</gene>
<dbReference type="InterPro" id="IPR004837">
    <property type="entry name" value="NaCa_Exmemb"/>
</dbReference>
<dbReference type="GO" id="GO:0005262">
    <property type="term" value="F:calcium channel activity"/>
    <property type="evidence" value="ECO:0007669"/>
    <property type="project" value="TreeGrafter"/>
</dbReference>
<dbReference type="PANTHER" id="PTHR10846:SF8">
    <property type="entry name" value="INNER MEMBRANE PROTEIN YRBG"/>
    <property type="match status" value="1"/>
</dbReference>
<sequence length="329" mass="33752">MALALSLMGGLVLLVLGAELLVRGAVRLAERLGVSALLIGLTVVGFGTSTPELVTSVQAALVDSPGIAVGNIVGSNIFNILVILGVAAMIYPLTVSSTALRRDGVLVIATALLLVVVGWTWMLDRPVGALLLGLLAAYLFFAWRQERVAAGGHTAAFEKAEALEGLDPGTTPGADGSRSALGWALPLLMALGGLGLLVLGARFFVGASIDLARLLGVSETVIGLTIVAAGTSMPELATSAIAAVRRQSDVAVGNILGSNIYNILGIGGVTALIAPTPVPPEIAGFDSLVMIGVSVLLLLLLWTGRRLTRGEGALLLGGYVLYVWAIWPH</sequence>
<keyword evidence="8" id="KW-1185">Reference proteome</keyword>
<dbReference type="GO" id="GO:0005886">
    <property type="term" value="C:plasma membrane"/>
    <property type="evidence" value="ECO:0007669"/>
    <property type="project" value="TreeGrafter"/>
</dbReference>
<dbReference type="GO" id="GO:0008273">
    <property type="term" value="F:calcium, potassium:sodium antiporter activity"/>
    <property type="evidence" value="ECO:0007669"/>
    <property type="project" value="TreeGrafter"/>
</dbReference>
<dbReference type="NCBIfam" id="TIGR00367">
    <property type="entry name" value="calcium/sodium antiporter"/>
    <property type="match status" value="1"/>
</dbReference>
<dbReference type="PANTHER" id="PTHR10846">
    <property type="entry name" value="SODIUM/POTASSIUM/CALCIUM EXCHANGER"/>
    <property type="match status" value="1"/>
</dbReference>
<feature type="transmembrane region" description="Helical" evidence="5">
    <location>
        <begin position="72"/>
        <end position="93"/>
    </location>
</feature>
<feature type="transmembrane region" description="Helical" evidence="5">
    <location>
        <begin position="221"/>
        <end position="244"/>
    </location>
</feature>
<dbReference type="GO" id="GO:0006874">
    <property type="term" value="P:intracellular calcium ion homeostasis"/>
    <property type="evidence" value="ECO:0007669"/>
    <property type="project" value="TreeGrafter"/>
</dbReference>
<feature type="transmembrane region" description="Helical" evidence="5">
    <location>
        <begin position="187"/>
        <end position="209"/>
    </location>
</feature>
<feature type="transmembrane region" description="Helical" evidence="5">
    <location>
        <begin position="127"/>
        <end position="143"/>
    </location>
</feature>
<feature type="transmembrane region" description="Helical" evidence="5">
    <location>
        <begin position="310"/>
        <end position="327"/>
    </location>
</feature>
<evidence type="ECO:0000256" key="2">
    <source>
        <dbReference type="ARBA" id="ARBA00022692"/>
    </source>
</evidence>
<reference evidence="7 8" key="1">
    <citation type="submission" date="2019-06" db="EMBL/GenBank/DDBJ databases">
        <authorList>
            <person name="Jiang L."/>
        </authorList>
    </citation>
    <scope>NUCLEOTIDE SEQUENCE [LARGE SCALE GENOMIC DNA]</scope>
    <source>
        <strain evidence="7 8">YIM 48858</strain>
    </source>
</reference>
<feature type="transmembrane region" description="Helical" evidence="5">
    <location>
        <begin position="256"/>
        <end position="276"/>
    </location>
</feature>
<comment type="subcellular location">
    <subcellularLocation>
        <location evidence="1">Membrane</location>
        <topology evidence="1">Multi-pass membrane protein</topology>
    </subcellularLocation>
</comment>
<name>A0A5C4N651_9RHOB</name>
<evidence type="ECO:0000256" key="5">
    <source>
        <dbReference type="SAM" id="Phobius"/>
    </source>
</evidence>
<protein>
    <submittedName>
        <fullName evidence="7">Calcium/sodium antiporter</fullName>
    </submittedName>
</protein>
<keyword evidence="2 5" id="KW-0812">Transmembrane</keyword>
<dbReference type="Pfam" id="PF01699">
    <property type="entry name" value="Na_Ca_ex"/>
    <property type="match status" value="2"/>
</dbReference>
<keyword evidence="4 5" id="KW-0472">Membrane</keyword>
<dbReference type="Gene3D" id="6.10.280.80">
    <property type="entry name" value="NCX, peripheral helical region"/>
    <property type="match status" value="1"/>
</dbReference>
<proteinExistence type="predicted"/>
<organism evidence="7 8">
    <name type="scientific">Rubellimicrobium roseum</name>
    <dbReference type="NCBI Taxonomy" id="687525"/>
    <lineage>
        <taxon>Bacteria</taxon>
        <taxon>Pseudomonadati</taxon>
        <taxon>Pseudomonadota</taxon>
        <taxon>Alphaproteobacteria</taxon>
        <taxon>Rhodobacterales</taxon>
        <taxon>Roseobacteraceae</taxon>
        <taxon>Rubellimicrobium</taxon>
    </lineage>
</organism>
<feature type="domain" description="Sodium/calcium exchanger membrane region" evidence="6">
    <location>
        <begin position="187"/>
        <end position="326"/>
    </location>
</feature>
<evidence type="ECO:0000313" key="8">
    <source>
        <dbReference type="Proteomes" id="UP000305709"/>
    </source>
</evidence>
<evidence type="ECO:0000256" key="4">
    <source>
        <dbReference type="ARBA" id="ARBA00023136"/>
    </source>
</evidence>
<dbReference type="AlphaFoldDB" id="A0A5C4N651"/>
<dbReference type="InterPro" id="IPR044880">
    <property type="entry name" value="NCX_ion-bd_dom_sf"/>
</dbReference>
<dbReference type="Gene3D" id="1.20.1420.30">
    <property type="entry name" value="NCX, central ion-binding region"/>
    <property type="match status" value="2"/>
</dbReference>
<comment type="caution">
    <text evidence="7">The sequence shown here is derived from an EMBL/GenBank/DDBJ whole genome shotgun (WGS) entry which is preliminary data.</text>
</comment>
<dbReference type="OrthoDB" id="9794225at2"/>
<evidence type="ECO:0000259" key="6">
    <source>
        <dbReference type="Pfam" id="PF01699"/>
    </source>
</evidence>
<keyword evidence="3 5" id="KW-1133">Transmembrane helix</keyword>